<dbReference type="GO" id="GO:0030258">
    <property type="term" value="P:lipid modification"/>
    <property type="evidence" value="ECO:0007669"/>
    <property type="project" value="TreeGrafter"/>
</dbReference>
<dbReference type="GO" id="GO:0061355">
    <property type="term" value="P:Wnt protein secretion"/>
    <property type="evidence" value="ECO:0007669"/>
    <property type="project" value="TreeGrafter"/>
</dbReference>
<sequence>MDQQQLSLSYGGNEYTEDYFYNSPADYYDLYDDAIDGQNQDEQSFWSHLSFYQLCTQCVLPAIWSTCNLLGTTLILCIFFRLFVVVGNKIRSIPKAVFHIVCTICGVLPIILFYEDGDLFQLLLQIVIFPMFCYTLSIICLLTLKQYTSIIFSTVILLTLLYRECFSDDTKWRKTKSCHMLMSLKAMAVLFDLRSNELHKFPPVYQYTGYMLCAGTIYLGPFLTFQEYKNALFTPVYWNTSKVFNVIRKIIISLFCFVMSICLLDWLLNKHMYIDENRNTITNIFLLMYKQALEFRTGHYFISYMSTVFAMVCGYNTEILVTLPMAIEWPQSLLNVVIYWNVPMHHWLKKYIFEEVLKYGKKNKHTNKILAVGATYLVSSLLHGLEVRLSAVLLSLALYTYVEHRLRTKLASKFLKTYSYYSKNYHNSKKYISTNNCTWFIWIINLIFTILNIIHLAYLGSVMDVSVVNSVRSYYDSFEPWRRVSYFSHFIILFMYLISIIL</sequence>
<keyword evidence="2 13" id="KW-0808">Transferase</keyword>
<keyword evidence="7" id="KW-0012">Acyltransferase</keyword>
<feature type="transmembrane region" description="Helical" evidence="12">
    <location>
        <begin position="96"/>
        <end position="114"/>
    </location>
</feature>
<gene>
    <name evidence="13" type="ORF">CINCED_3A025848</name>
</gene>
<evidence type="ECO:0000256" key="3">
    <source>
        <dbReference type="ARBA" id="ARBA00022687"/>
    </source>
</evidence>
<keyword evidence="6 12" id="KW-0472">Membrane</keyword>
<evidence type="ECO:0000256" key="8">
    <source>
        <dbReference type="ARBA" id="ARBA00038269"/>
    </source>
</evidence>
<feature type="transmembrane region" description="Helical" evidence="12">
    <location>
        <begin position="246"/>
        <end position="268"/>
    </location>
</feature>
<dbReference type="Proteomes" id="UP000325440">
    <property type="component" value="Unassembled WGS sequence"/>
</dbReference>
<dbReference type="InterPro" id="IPR004299">
    <property type="entry name" value="MBOAT_fam"/>
</dbReference>
<dbReference type="OrthoDB" id="5968863at2759"/>
<comment type="catalytic activity">
    <reaction evidence="11">
        <text>[Wnt protein]-L-serine + (9Z)-hexadecenoyl-CoA = [Wnt protein]-O-(9Z)-hexadecenoyl-L-serine + CoA</text>
        <dbReference type="Rhea" id="RHEA:45336"/>
        <dbReference type="Rhea" id="RHEA-COMP:11170"/>
        <dbReference type="Rhea" id="RHEA-COMP:11171"/>
        <dbReference type="ChEBI" id="CHEBI:29999"/>
        <dbReference type="ChEBI" id="CHEBI:57287"/>
        <dbReference type="ChEBI" id="CHEBI:61540"/>
        <dbReference type="ChEBI" id="CHEBI:85189"/>
        <dbReference type="EC" id="2.3.1.250"/>
    </reaction>
</comment>
<dbReference type="GO" id="GO:0005783">
    <property type="term" value="C:endoplasmic reticulum"/>
    <property type="evidence" value="ECO:0007669"/>
    <property type="project" value="TreeGrafter"/>
</dbReference>
<evidence type="ECO:0000256" key="1">
    <source>
        <dbReference type="ARBA" id="ARBA00004141"/>
    </source>
</evidence>
<evidence type="ECO:0000256" key="5">
    <source>
        <dbReference type="ARBA" id="ARBA00022989"/>
    </source>
</evidence>
<dbReference type="GO" id="GO:1990698">
    <property type="term" value="F:palmitoleoyltransferase activity"/>
    <property type="evidence" value="ECO:0007669"/>
    <property type="project" value="UniProtKB-EC"/>
</dbReference>
<dbReference type="GO" id="GO:0016020">
    <property type="term" value="C:membrane"/>
    <property type="evidence" value="ECO:0007669"/>
    <property type="project" value="UniProtKB-SubCell"/>
</dbReference>
<organism evidence="13 14">
    <name type="scientific">Cinara cedri</name>
    <dbReference type="NCBI Taxonomy" id="506608"/>
    <lineage>
        <taxon>Eukaryota</taxon>
        <taxon>Metazoa</taxon>
        <taxon>Ecdysozoa</taxon>
        <taxon>Arthropoda</taxon>
        <taxon>Hexapoda</taxon>
        <taxon>Insecta</taxon>
        <taxon>Pterygota</taxon>
        <taxon>Neoptera</taxon>
        <taxon>Paraneoptera</taxon>
        <taxon>Hemiptera</taxon>
        <taxon>Sternorrhyncha</taxon>
        <taxon>Aphidomorpha</taxon>
        <taxon>Aphidoidea</taxon>
        <taxon>Aphididae</taxon>
        <taxon>Lachninae</taxon>
        <taxon>Cinara</taxon>
    </lineage>
</organism>
<dbReference type="GO" id="GO:0016055">
    <property type="term" value="P:Wnt signaling pathway"/>
    <property type="evidence" value="ECO:0007669"/>
    <property type="project" value="UniProtKB-KW"/>
</dbReference>
<comment type="similarity">
    <text evidence="8">Belongs to the membrane-bound acyltransferase family. Porcupine subfamily.</text>
</comment>
<feature type="transmembrane region" description="Helical" evidence="12">
    <location>
        <begin position="439"/>
        <end position="463"/>
    </location>
</feature>
<keyword evidence="5 12" id="KW-1133">Transmembrane helix</keyword>
<feature type="transmembrane region" description="Helical" evidence="12">
    <location>
        <begin position="298"/>
        <end position="317"/>
    </location>
</feature>
<dbReference type="GO" id="GO:0017147">
    <property type="term" value="F:Wnt-protein binding"/>
    <property type="evidence" value="ECO:0007669"/>
    <property type="project" value="TreeGrafter"/>
</dbReference>
<evidence type="ECO:0000313" key="14">
    <source>
        <dbReference type="Proteomes" id="UP000325440"/>
    </source>
</evidence>
<evidence type="ECO:0000256" key="6">
    <source>
        <dbReference type="ARBA" id="ARBA00023136"/>
    </source>
</evidence>
<accession>A0A5E4NCW6</accession>
<dbReference type="PANTHER" id="PTHR13906">
    <property type="entry name" value="PORCUPINE"/>
    <property type="match status" value="1"/>
</dbReference>
<evidence type="ECO:0000256" key="4">
    <source>
        <dbReference type="ARBA" id="ARBA00022692"/>
    </source>
</evidence>
<evidence type="ECO:0000256" key="2">
    <source>
        <dbReference type="ARBA" id="ARBA00022679"/>
    </source>
</evidence>
<dbReference type="PANTHER" id="PTHR13906:SF12">
    <property type="entry name" value="PROTEIN-SERINE O-PALMITOLEOYLTRANSFERASE PORCUPINE"/>
    <property type="match status" value="1"/>
</dbReference>
<proteinExistence type="inferred from homology"/>
<keyword evidence="3" id="KW-0879">Wnt signaling pathway</keyword>
<evidence type="ECO:0000256" key="10">
    <source>
        <dbReference type="ARBA" id="ARBA00040371"/>
    </source>
</evidence>
<keyword evidence="4 12" id="KW-0812">Transmembrane</keyword>
<evidence type="ECO:0000256" key="9">
    <source>
        <dbReference type="ARBA" id="ARBA00038867"/>
    </source>
</evidence>
<reference evidence="13 14" key="1">
    <citation type="submission" date="2019-08" db="EMBL/GenBank/DDBJ databases">
        <authorList>
            <person name="Alioto T."/>
            <person name="Alioto T."/>
            <person name="Gomez Garrido J."/>
        </authorList>
    </citation>
    <scope>NUCLEOTIDE SEQUENCE [LARGE SCALE GENOMIC DNA]</scope>
</reference>
<feature type="transmembrane region" description="Helical" evidence="12">
    <location>
        <begin position="204"/>
        <end position="226"/>
    </location>
</feature>
<comment type="subcellular location">
    <subcellularLocation>
        <location evidence="1">Membrane</location>
        <topology evidence="1">Multi-pass membrane protein</topology>
    </subcellularLocation>
</comment>
<evidence type="ECO:0000256" key="11">
    <source>
        <dbReference type="ARBA" id="ARBA00047978"/>
    </source>
</evidence>
<protein>
    <recommendedName>
        <fullName evidence="10">Protein-serine O-palmitoleoyltransferase porcupine</fullName>
        <ecNumber evidence="9">2.3.1.250</ecNumber>
    </recommendedName>
</protein>
<dbReference type="Pfam" id="PF03062">
    <property type="entry name" value="MBOAT"/>
    <property type="match status" value="1"/>
</dbReference>
<feature type="transmembrane region" description="Helical" evidence="12">
    <location>
        <begin position="62"/>
        <end position="84"/>
    </location>
</feature>
<feature type="transmembrane region" description="Helical" evidence="12">
    <location>
        <begin position="120"/>
        <end position="144"/>
    </location>
</feature>
<dbReference type="InterPro" id="IPR049941">
    <property type="entry name" value="LPLAT_7/PORCN-like"/>
</dbReference>
<feature type="transmembrane region" description="Helical" evidence="12">
    <location>
        <begin position="484"/>
        <end position="501"/>
    </location>
</feature>
<keyword evidence="14" id="KW-1185">Reference proteome</keyword>
<evidence type="ECO:0000313" key="13">
    <source>
        <dbReference type="EMBL" id="VVC42689.1"/>
    </source>
</evidence>
<dbReference type="AlphaFoldDB" id="A0A5E4NCW6"/>
<evidence type="ECO:0000256" key="12">
    <source>
        <dbReference type="SAM" id="Phobius"/>
    </source>
</evidence>
<evidence type="ECO:0000256" key="7">
    <source>
        <dbReference type="ARBA" id="ARBA00023315"/>
    </source>
</evidence>
<name>A0A5E4NCW6_9HEMI</name>
<dbReference type="EMBL" id="CABPRJ010001979">
    <property type="protein sequence ID" value="VVC42689.1"/>
    <property type="molecule type" value="Genomic_DNA"/>
</dbReference>
<dbReference type="EC" id="2.3.1.250" evidence="9"/>